<organism evidence="3 4">
    <name type="scientific">Candidatus Magasanikbacteria bacterium CG_4_9_14_0_2_um_filter_42_11</name>
    <dbReference type="NCBI Taxonomy" id="1974643"/>
    <lineage>
        <taxon>Bacteria</taxon>
        <taxon>Candidatus Magasanikiibacteriota</taxon>
    </lineage>
</organism>
<keyword evidence="2" id="KW-0472">Membrane</keyword>
<dbReference type="InterPro" id="IPR023346">
    <property type="entry name" value="Lysozyme-like_dom_sf"/>
</dbReference>
<keyword evidence="2" id="KW-0812">Transmembrane</keyword>
<feature type="region of interest" description="Disordered" evidence="1">
    <location>
        <begin position="1"/>
        <end position="23"/>
    </location>
</feature>
<evidence type="ECO:0000256" key="2">
    <source>
        <dbReference type="SAM" id="Phobius"/>
    </source>
</evidence>
<proteinExistence type="predicted"/>
<evidence type="ECO:0000313" key="4">
    <source>
        <dbReference type="Proteomes" id="UP000231456"/>
    </source>
</evidence>
<gene>
    <name evidence="3" type="ORF">CO030_00360</name>
</gene>
<dbReference type="SUPFAM" id="SSF53955">
    <property type="entry name" value="Lysozyme-like"/>
    <property type="match status" value="1"/>
</dbReference>
<name>A0A2M8FB29_9BACT</name>
<feature type="transmembrane region" description="Helical" evidence="2">
    <location>
        <begin position="30"/>
        <end position="54"/>
    </location>
</feature>
<dbReference type="EMBL" id="PFRH01000013">
    <property type="protein sequence ID" value="PJC52921.1"/>
    <property type="molecule type" value="Genomic_DNA"/>
</dbReference>
<comment type="caution">
    <text evidence="3">The sequence shown here is derived from an EMBL/GenBank/DDBJ whole genome shotgun (WGS) entry which is preliminary data.</text>
</comment>
<dbReference type="Proteomes" id="UP000231456">
    <property type="component" value="Unassembled WGS sequence"/>
</dbReference>
<protein>
    <submittedName>
        <fullName evidence="3">Uncharacterized protein</fullName>
    </submittedName>
</protein>
<evidence type="ECO:0000313" key="3">
    <source>
        <dbReference type="EMBL" id="PJC52921.1"/>
    </source>
</evidence>
<evidence type="ECO:0000256" key="1">
    <source>
        <dbReference type="SAM" id="MobiDB-lite"/>
    </source>
</evidence>
<sequence length="187" mass="21304">MPRKKKKRKRVQKLFRQKKSKRNRQTSMPLRWAFVGLASIIGSIVVIGLLFLILHPKAMQAIDDDRGARIDAYFAKFNMPLEGYGDVFIASADQCGMDWRLLPAIAIRESSGGKHMQYNNPFGWGGAQIPFESMEEAIMNVGSHLCGNETNTAKYYASSTVQQKLYRYNGTVIASYPTEVKWIMRQF</sequence>
<accession>A0A2M8FB29</accession>
<keyword evidence="2" id="KW-1133">Transmembrane helix</keyword>
<dbReference type="AlphaFoldDB" id="A0A2M8FB29"/>
<reference evidence="4" key="1">
    <citation type="submission" date="2017-09" db="EMBL/GenBank/DDBJ databases">
        <title>Depth-based differentiation of microbial function through sediment-hosted aquifers and enrichment of novel symbionts in the deep terrestrial subsurface.</title>
        <authorList>
            <person name="Probst A.J."/>
            <person name="Ladd B."/>
            <person name="Jarett J.K."/>
            <person name="Geller-Mcgrath D.E."/>
            <person name="Sieber C.M.K."/>
            <person name="Emerson J.B."/>
            <person name="Anantharaman K."/>
            <person name="Thomas B.C."/>
            <person name="Malmstrom R."/>
            <person name="Stieglmeier M."/>
            <person name="Klingl A."/>
            <person name="Woyke T."/>
            <person name="Ryan C.M."/>
            <person name="Banfield J.F."/>
        </authorList>
    </citation>
    <scope>NUCLEOTIDE SEQUENCE [LARGE SCALE GENOMIC DNA]</scope>
</reference>